<dbReference type="GO" id="GO:0042853">
    <property type="term" value="P:L-alanine catabolic process"/>
    <property type="evidence" value="ECO:0007669"/>
    <property type="project" value="UniProtKB-UniPathway"/>
</dbReference>
<dbReference type="InterPro" id="IPR015421">
    <property type="entry name" value="PyrdxlP-dep_Trfase_major"/>
</dbReference>
<keyword evidence="3" id="KW-0032">Aminotransferase</keyword>
<name>A0A0G4G0R6_VITBC</name>
<dbReference type="Proteomes" id="UP000041254">
    <property type="component" value="Unassembled WGS sequence"/>
</dbReference>
<dbReference type="Gene3D" id="1.10.287.1970">
    <property type="match status" value="1"/>
</dbReference>
<dbReference type="InterPro" id="IPR004839">
    <property type="entry name" value="Aminotransferase_I/II_large"/>
</dbReference>
<proteinExistence type="inferred from homology"/>
<dbReference type="InParanoid" id="A0A0G4G0R6"/>
<dbReference type="UniPathway" id="UPA00528">
    <property type="reaction ID" value="UER00586"/>
</dbReference>
<dbReference type="SUPFAM" id="SSF53383">
    <property type="entry name" value="PLP-dependent transferases"/>
    <property type="match status" value="1"/>
</dbReference>
<evidence type="ECO:0000256" key="1">
    <source>
        <dbReference type="ARBA" id="ARBA00001933"/>
    </source>
</evidence>
<feature type="compositionally biased region" description="Polar residues" evidence="7">
    <location>
        <begin position="15"/>
        <end position="32"/>
    </location>
</feature>
<dbReference type="OrthoDB" id="1732682at2759"/>
<dbReference type="GO" id="GO:0004021">
    <property type="term" value="F:L-alanine:2-oxoglutarate aminotransferase activity"/>
    <property type="evidence" value="ECO:0007669"/>
    <property type="project" value="TreeGrafter"/>
</dbReference>
<dbReference type="OMA" id="AYMARTM"/>
<evidence type="ECO:0000256" key="2">
    <source>
        <dbReference type="ARBA" id="ARBA00011738"/>
    </source>
</evidence>
<comment type="similarity">
    <text evidence="6">Belongs to the class-I pyridoxal-phosphate-dependent aminotransferase family. Alanine aminotransferase subfamily.</text>
</comment>
<protein>
    <recommendedName>
        <fullName evidence="8">Aminotransferase class I/classII large domain-containing protein</fullName>
    </recommendedName>
</protein>
<organism evidence="9 10">
    <name type="scientific">Vitrella brassicaformis (strain CCMP3155)</name>
    <dbReference type="NCBI Taxonomy" id="1169540"/>
    <lineage>
        <taxon>Eukaryota</taxon>
        <taxon>Sar</taxon>
        <taxon>Alveolata</taxon>
        <taxon>Colpodellida</taxon>
        <taxon>Vitrellaceae</taxon>
        <taxon>Vitrella</taxon>
    </lineage>
</organism>
<accession>A0A0G4G0R6</accession>
<sequence length="563" mass="62801">MSSYNVRFAPGAEPSASSTKPATPDYSIQNLAPPSMSGRKVGVLGSTPIKGRWSGISSVSSTSKVSSFMLNRLFTLPDEEDMQDLENDPRQVVLTEGKLPDRVKNVEYAVRGKVLYKSWEINKQLKDDPGSLPFTEVTRCNIGNPQAVGQTPITYIKKFASVLVDPSLLDDFPDRYPSDIADKARKVLSEFPKFGAYSESKGIKFFREVAAEWMTERDGYPTDPEDIIYTNGASMAIRTVLELLVDGYDTGILIPIPQYPLYTASLVRLGARPIGYYLQEEKNWGLSVSDLQEALEDARENGVKVMGLVVINPSNPTGTVLTRQEMEEIVRFCEKNRLVILADEVYQENIYSDEKPFISFRKVAADLNVSIEVFSFHSASKGIKGNCGFRGGMVHCMNLDNDVMAQLYKLFSLSLCANTVGQAIMAAQLTPPKPFDPSYAQYEKERSAIFDSLKRKAKLVSEKLNTVEGYSCQPVEGAMYAFPRFELPDKAIAAADEEGQKPDLFYCLRLLERTGVVAVPGSGFGQREGTYHYRLTILPEESKFEGMLDRIKAFHEDFIKEFS</sequence>
<evidence type="ECO:0000256" key="5">
    <source>
        <dbReference type="ARBA" id="ARBA00022898"/>
    </source>
</evidence>
<dbReference type="PANTHER" id="PTHR11751:SF29">
    <property type="entry name" value="ALANINE TRANSAMINASE"/>
    <property type="match status" value="1"/>
</dbReference>
<dbReference type="FunFam" id="3.40.640.10:FF:000012">
    <property type="entry name" value="alanine aminotransferase 2"/>
    <property type="match status" value="1"/>
</dbReference>
<dbReference type="EMBL" id="CDMY01000542">
    <property type="protein sequence ID" value="CEM21652.1"/>
    <property type="molecule type" value="Genomic_DNA"/>
</dbReference>
<keyword evidence="5" id="KW-0663">Pyridoxal phosphate</keyword>
<evidence type="ECO:0000256" key="3">
    <source>
        <dbReference type="ARBA" id="ARBA00022576"/>
    </source>
</evidence>
<evidence type="ECO:0000256" key="7">
    <source>
        <dbReference type="SAM" id="MobiDB-lite"/>
    </source>
</evidence>
<dbReference type="InterPro" id="IPR015422">
    <property type="entry name" value="PyrdxlP-dep_Trfase_small"/>
</dbReference>
<dbReference type="FunFam" id="3.90.1150.10:FF:000010">
    <property type="entry name" value="Alanine aminotransferase 2"/>
    <property type="match status" value="1"/>
</dbReference>
<dbReference type="CDD" id="cd00609">
    <property type="entry name" value="AAT_like"/>
    <property type="match status" value="1"/>
</dbReference>
<keyword evidence="4" id="KW-0808">Transferase</keyword>
<feature type="domain" description="Aminotransferase class I/classII large" evidence="8">
    <location>
        <begin position="178"/>
        <end position="541"/>
    </location>
</feature>
<dbReference type="Pfam" id="PF00155">
    <property type="entry name" value="Aminotran_1_2"/>
    <property type="match status" value="1"/>
</dbReference>
<dbReference type="STRING" id="1169540.A0A0G4G0R6"/>
<dbReference type="PANTHER" id="PTHR11751">
    <property type="entry name" value="ALANINE AMINOTRANSFERASE"/>
    <property type="match status" value="1"/>
</dbReference>
<gene>
    <name evidence="9" type="ORF">Vbra_16642</name>
</gene>
<dbReference type="PRINTS" id="PR00753">
    <property type="entry name" value="ACCSYNTHASE"/>
</dbReference>
<dbReference type="GO" id="GO:0030170">
    <property type="term" value="F:pyridoxal phosphate binding"/>
    <property type="evidence" value="ECO:0007669"/>
    <property type="project" value="InterPro"/>
</dbReference>
<evidence type="ECO:0000259" key="8">
    <source>
        <dbReference type="Pfam" id="PF00155"/>
    </source>
</evidence>
<comment type="subunit">
    <text evidence="2">Homodimer.</text>
</comment>
<dbReference type="VEuPathDB" id="CryptoDB:Vbra_16642"/>
<keyword evidence="10" id="KW-1185">Reference proteome</keyword>
<evidence type="ECO:0000313" key="9">
    <source>
        <dbReference type="EMBL" id="CEM21652.1"/>
    </source>
</evidence>
<dbReference type="AlphaFoldDB" id="A0A0G4G0R6"/>
<feature type="region of interest" description="Disordered" evidence="7">
    <location>
        <begin position="1"/>
        <end position="43"/>
    </location>
</feature>
<dbReference type="Gene3D" id="3.90.1150.10">
    <property type="entry name" value="Aspartate Aminotransferase, domain 1"/>
    <property type="match status" value="1"/>
</dbReference>
<dbReference type="InterPro" id="IPR015424">
    <property type="entry name" value="PyrdxlP-dep_Trfase"/>
</dbReference>
<dbReference type="PhylomeDB" id="A0A0G4G0R6"/>
<evidence type="ECO:0000256" key="6">
    <source>
        <dbReference type="ARBA" id="ARBA00025785"/>
    </source>
</evidence>
<evidence type="ECO:0000313" key="10">
    <source>
        <dbReference type="Proteomes" id="UP000041254"/>
    </source>
</evidence>
<dbReference type="Gene3D" id="3.40.640.10">
    <property type="entry name" value="Type I PLP-dependent aspartate aminotransferase-like (Major domain)"/>
    <property type="match status" value="1"/>
</dbReference>
<comment type="cofactor">
    <cofactor evidence="1">
        <name>pyridoxal 5'-phosphate</name>
        <dbReference type="ChEBI" id="CHEBI:597326"/>
    </cofactor>
</comment>
<dbReference type="InterPro" id="IPR045088">
    <property type="entry name" value="ALAT1/2-like"/>
</dbReference>
<reference evidence="9 10" key="1">
    <citation type="submission" date="2014-11" db="EMBL/GenBank/DDBJ databases">
        <authorList>
            <person name="Zhu J."/>
            <person name="Qi W."/>
            <person name="Song R."/>
        </authorList>
    </citation>
    <scope>NUCLEOTIDE SEQUENCE [LARGE SCALE GENOMIC DNA]</scope>
</reference>
<evidence type="ECO:0000256" key="4">
    <source>
        <dbReference type="ARBA" id="ARBA00022679"/>
    </source>
</evidence>